<dbReference type="EC" id="7.6.2.9" evidence="11"/>
<accession>A0A5D4TVV2</accession>
<dbReference type="Gene3D" id="3.40.50.300">
    <property type="entry name" value="P-loop containing nucleotide triphosphate hydrolases"/>
    <property type="match status" value="1"/>
</dbReference>
<keyword evidence="2" id="KW-1003">Cell membrane</keyword>
<dbReference type="SUPFAM" id="SSF52540">
    <property type="entry name" value="P-loop containing nucleoside triphosphate hydrolases"/>
    <property type="match status" value="1"/>
</dbReference>
<evidence type="ECO:0000256" key="9">
    <source>
        <dbReference type="ARBA" id="ARBA00052482"/>
    </source>
</evidence>
<keyword evidence="7" id="KW-0406">Ion transport</keyword>
<dbReference type="GO" id="GO:0005524">
    <property type="term" value="F:ATP binding"/>
    <property type="evidence" value="ECO:0007669"/>
    <property type="project" value="UniProtKB-KW"/>
</dbReference>
<protein>
    <recommendedName>
        <fullName evidence="12">Carnitine transport ATP-binding protein OpuCA</fullName>
        <ecNumber evidence="11">7.6.2.9</ecNumber>
    </recommendedName>
</protein>
<dbReference type="GO" id="GO:0015408">
    <property type="term" value="F:ABC-type ferric iron transporter activity"/>
    <property type="evidence" value="ECO:0007669"/>
    <property type="project" value="InterPro"/>
</dbReference>
<evidence type="ECO:0000256" key="6">
    <source>
        <dbReference type="ARBA" id="ARBA00023004"/>
    </source>
</evidence>
<dbReference type="SMART" id="SM00382">
    <property type="entry name" value="AAA"/>
    <property type="match status" value="1"/>
</dbReference>
<keyword evidence="1" id="KW-0813">Transport</keyword>
<keyword evidence="6" id="KW-0408">Iron</keyword>
<evidence type="ECO:0000256" key="11">
    <source>
        <dbReference type="ARBA" id="ARBA00066388"/>
    </source>
</evidence>
<comment type="subunit">
    <text evidence="10">The complex is composed of two ATP-binding proteins (OpuCA), two transmembrane proteins (OpuCB and OpuCD) and a solute-binding protein (OpuCC).</text>
</comment>
<evidence type="ECO:0000256" key="3">
    <source>
        <dbReference type="ARBA" id="ARBA00022496"/>
    </source>
</evidence>
<comment type="caution">
    <text evidence="14">The sequence shown here is derived from an EMBL/GenBank/DDBJ whole genome shotgun (WGS) entry which is preliminary data.</text>
</comment>
<dbReference type="InterPro" id="IPR015853">
    <property type="entry name" value="ABC_transpr_FbpC"/>
</dbReference>
<evidence type="ECO:0000256" key="4">
    <source>
        <dbReference type="ARBA" id="ARBA00022741"/>
    </source>
</evidence>
<evidence type="ECO:0000256" key="2">
    <source>
        <dbReference type="ARBA" id="ARBA00022475"/>
    </source>
</evidence>
<dbReference type="InterPro" id="IPR003439">
    <property type="entry name" value="ABC_transporter-like_ATP-bd"/>
</dbReference>
<dbReference type="InterPro" id="IPR017871">
    <property type="entry name" value="ABC_transporter-like_CS"/>
</dbReference>
<evidence type="ECO:0000256" key="1">
    <source>
        <dbReference type="ARBA" id="ARBA00022448"/>
    </source>
</evidence>
<dbReference type="InterPro" id="IPR027417">
    <property type="entry name" value="P-loop_NTPase"/>
</dbReference>
<name>A0A5D4TVV2_9BACI</name>
<evidence type="ECO:0000256" key="7">
    <source>
        <dbReference type="ARBA" id="ARBA00023065"/>
    </source>
</evidence>
<dbReference type="GO" id="GO:0015418">
    <property type="term" value="F:ABC-type quaternary ammonium compound transporting activity"/>
    <property type="evidence" value="ECO:0007669"/>
    <property type="project" value="UniProtKB-EC"/>
</dbReference>
<feature type="domain" description="ABC transporter" evidence="13">
    <location>
        <begin position="36"/>
        <end position="266"/>
    </location>
</feature>
<organism evidence="14 15">
    <name type="scientific">Rossellomorea aquimaris</name>
    <dbReference type="NCBI Taxonomy" id="189382"/>
    <lineage>
        <taxon>Bacteria</taxon>
        <taxon>Bacillati</taxon>
        <taxon>Bacillota</taxon>
        <taxon>Bacilli</taxon>
        <taxon>Bacillales</taxon>
        <taxon>Bacillaceae</taxon>
        <taxon>Rossellomorea</taxon>
    </lineage>
</organism>
<evidence type="ECO:0000259" key="13">
    <source>
        <dbReference type="PROSITE" id="PS50893"/>
    </source>
</evidence>
<evidence type="ECO:0000256" key="12">
    <source>
        <dbReference type="ARBA" id="ARBA00070305"/>
    </source>
</evidence>
<evidence type="ECO:0000313" key="14">
    <source>
        <dbReference type="EMBL" id="TYS78612.1"/>
    </source>
</evidence>
<dbReference type="OrthoDB" id="9790614at2"/>
<evidence type="ECO:0000313" key="15">
    <source>
        <dbReference type="Proteomes" id="UP000324269"/>
    </source>
</evidence>
<keyword evidence="3" id="KW-0410">Iron transport</keyword>
<dbReference type="PANTHER" id="PTHR42781:SF4">
    <property type="entry name" value="SPERMIDINE_PUTRESCINE IMPORT ATP-BINDING PROTEIN POTA"/>
    <property type="match status" value="1"/>
</dbReference>
<proteinExistence type="predicted"/>
<dbReference type="GO" id="GO:0016887">
    <property type="term" value="F:ATP hydrolysis activity"/>
    <property type="evidence" value="ECO:0007669"/>
    <property type="project" value="InterPro"/>
</dbReference>
<gene>
    <name evidence="14" type="ORF">FZC85_22390</name>
</gene>
<dbReference type="Proteomes" id="UP000324269">
    <property type="component" value="Unassembled WGS sequence"/>
</dbReference>
<sequence length="353" mass="40455">MRPHSHHTVHHSRRVFEILTPLSTSTREEEPLSSFIEINQLTKSFKDKEILTNVTFSLKKGEILTLVGASGSGKSTFLRILSGLESATEGNTYIDGKDISSLKPQKRPIGMVFQQPLLFPHMNVLENVMYGLEMKERNKGKNKKKAMNYIERVGLGEVMHHYPSELSGGQQQRVSLIRSLILKPKLLLLDEPFSSLDLQLRKELRQWVRQIFKEEETTVIFVTHDRDEAYELGDRVAVLQSGRFLQLGTPEDIYYRPHTPFVASFMSDGLILNQKQFIHASHIKVGSTFADASWPRWKGTVLQKLFVAGTNLYEVWVDELEQKLNLPIEPGASTEDIWLYAEEESIQTFQIEE</sequence>
<dbReference type="EMBL" id="VTEZ01000013">
    <property type="protein sequence ID" value="TYS78612.1"/>
    <property type="molecule type" value="Genomic_DNA"/>
</dbReference>
<comment type="catalytic activity">
    <reaction evidence="9">
        <text>a quaternary ammonium(out) + ATP + H2O = a quaternary ammonium(in) + ADP + phosphate + H(+)</text>
        <dbReference type="Rhea" id="RHEA:11036"/>
        <dbReference type="ChEBI" id="CHEBI:15377"/>
        <dbReference type="ChEBI" id="CHEBI:15378"/>
        <dbReference type="ChEBI" id="CHEBI:30616"/>
        <dbReference type="ChEBI" id="CHEBI:35267"/>
        <dbReference type="ChEBI" id="CHEBI:43474"/>
        <dbReference type="ChEBI" id="CHEBI:456216"/>
        <dbReference type="EC" id="7.6.2.9"/>
    </reaction>
</comment>
<keyword evidence="8" id="KW-0472">Membrane</keyword>
<dbReference type="FunFam" id="3.40.50.300:FF:000425">
    <property type="entry name" value="Probable ABC transporter, ATP-binding subunit"/>
    <property type="match status" value="1"/>
</dbReference>
<dbReference type="PANTHER" id="PTHR42781">
    <property type="entry name" value="SPERMIDINE/PUTRESCINE IMPORT ATP-BINDING PROTEIN POTA"/>
    <property type="match status" value="1"/>
</dbReference>
<dbReference type="PROSITE" id="PS50893">
    <property type="entry name" value="ABC_TRANSPORTER_2"/>
    <property type="match status" value="1"/>
</dbReference>
<dbReference type="CDD" id="cd03259">
    <property type="entry name" value="ABC_Carb_Solutes_like"/>
    <property type="match status" value="1"/>
</dbReference>
<evidence type="ECO:0000256" key="10">
    <source>
        <dbReference type="ARBA" id="ARBA00063934"/>
    </source>
</evidence>
<dbReference type="InterPro" id="IPR050093">
    <property type="entry name" value="ABC_SmlMolc_Importer"/>
</dbReference>
<dbReference type="GO" id="GO:0016020">
    <property type="term" value="C:membrane"/>
    <property type="evidence" value="ECO:0007669"/>
    <property type="project" value="InterPro"/>
</dbReference>
<keyword evidence="4" id="KW-0547">Nucleotide-binding</keyword>
<dbReference type="Pfam" id="PF00005">
    <property type="entry name" value="ABC_tran"/>
    <property type="match status" value="1"/>
</dbReference>
<evidence type="ECO:0000256" key="8">
    <source>
        <dbReference type="ARBA" id="ARBA00023136"/>
    </source>
</evidence>
<keyword evidence="5 14" id="KW-0067">ATP-binding</keyword>
<dbReference type="AlphaFoldDB" id="A0A5D4TVV2"/>
<dbReference type="InterPro" id="IPR003593">
    <property type="entry name" value="AAA+_ATPase"/>
</dbReference>
<reference evidence="14 15" key="1">
    <citation type="submission" date="2019-08" db="EMBL/GenBank/DDBJ databases">
        <title>Bacillus genomes from the desert of Cuatro Cienegas, Coahuila.</title>
        <authorList>
            <person name="Olmedo-Alvarez G."/>
        </authorList>
    </citation>
    <scope>NUCLEOTIDE SEQUENCE [LARGE SCALE GENOMIC DNA]</scope>
    <source>
        <strain evidence="14 15">CH87b_3T</strain>
    </source>
</reference>
<dbReference type="PROSITE" id="PS00211">
    <property type="entry name" value="ABC_TRANSPORTER_1"/>
    <property type="match status" value="1"/>
</dbReference>
<evidence type="ECO:0000256" key="5">
    <source>
        <dbReference type="ARBA" id="ARBA00022840"/>
    </source>
</evidence>